<evidence type="ECO:0000256" key="11">
    <source>
        <dbReference type="RuleBase" id="RU362132"/>
    </source>
</evidence>
<evidence type="ECO:0000313" key="16">
    <source>
        <dbReference type="EMBL" id="KUN94008.1"/>
    </source>
</evidence>
<dbReference type="GO" id="GO:0000287">
    <property type="term" value="F:magnesium ion binding"/>
    <property type="evidence" value="ECO:0007669"/>
    <property type="project" value="InterPro"/>
</dbReference>
<evidence type="ECO:0000256" key="8">
    <source>
        <dbReference type="ARBA" id="ARBA00022842"/>
    </source>
</evidence>
<name>A0A101TKI8_9ACTN</name>
<dbReference type="STRING" id="661399.AQJ67_37195"/>
<keyword evidence="6" id="KW-0479">Metal-binding</keyword>
<comment type="function">
    <text evidence="3">Decarboxylates branched-chain and aromatic alpha-keto acids to aldehydes.</text>
</comment>
<evidence type="ECO:0000256" key="5">
    <source>
        <dbReference type="ARBA" id="ARBA00020054"/>
    </source>
</evidence>
<dbReference type="RefSeq" id="WP_062723909.1">
    <property type="nucleotide sequence ID" value="NZ_KQ948940.1"/>
</dbReference>
<evidence type="ECO:0000256" key="12">
    <source>
        <dbReference type="SAM" id="MobiDB-lite"/>
    </source>
</evidence>
<evidence type="ECO:0000256" key="7">
    <source>
        <dbReference type="ARBA" id="ARBA00022793"/>
    </source>
</evidence>
<dbReference type="InterPro" id="IPR011766">
    <property type="entry name" value="TPP_enzyme_TPP-bd"/>
</dbReference>
<dbReference type="SUPFAM" id="SSF52467">
    <property type="entry name" value="DHS-like NAD/FAD-binding domain"/>
    <property type="match status" value="1"/>
</dbReference>
<feature type="compositionally biased region" description="Basic and acidic residues" evidence="12">
    <location>
        <begin position="528"/>
        <end position="551"/>
    </location>
</feature>
<evidence type="ECO:0000256" key="4">
    <source>
        <dbReference type="ARBA" id="ARBA00007812"/>
    </source>
</evidence>
<feature type="region of interest" description="Disordered" evidence="12">
    <location>
        <begin position="528"/>
        <end position="555"/>
    </location>
</feature>
<evidence type="ECO:0000256" key="10">
    <source>
        <dbReference type="ARBA" id="ARBA00023239"/>
    </source>
</evidence>
<feature type="domain" description="Thiamine pyrophosphate enzyme central" evidence="13">
    <location>
        <begin position="226"/>
        <end position="302"/>
    </location>
</feature>
<evidence type="ECO:0000313" key="17">
    <source>
        <dbReference type="Proteomes" id="UP000053429"/>
    </source>
</evidence>
<dbReference type="GO" id="GO:0005829">
    <property type="term" value="C:cytosol"/>
    <property type="evidence" value="ECO:0007669"/>
    <property type="project" value="TreeGrafter"/>
</dbReference>
<evidence type="ECO:0000259" key="13">
    <source>
        <dbReference type="Pfam" id="PF00205"/>
    </source>
</evidence>
<comment type="cofactor">
    <cofactor evidence="1">
        <name>a metal cation</name>
        <dbReference type="ChEBI" id="CHEBI:25213"/>
    </cofactor>
</comment>
<evidence type="ECO:0000256" key="2">
    <source>
        <dbReference type="ARBA" id="ARBA00001964"/>
    </source>
</evidence>
<dbReference type="SUPFAM" id="SSF52518">
    <property type="entry name" value="Thiamin diphosphate-binding fold (THDP-binding)"/>
    <property type="match status" value="2"/>
</dbReference>
<sequence>MTAIPPDCTVARYLALRLAELGITHLFGVPGNHLGPFLTTLRAEGDIEWVGTPTEGGAGQAADAYARIHGMGAAAVTYSVGAFNLLNACGGAYVERVPLVAVNASPPYEQWQNQRALGLLTSHMSPRTESNLDVYRQVTVDAQVISHPGLAPGQIDAALTACLTERRPVYLEVMEDLWDEPCAEPEAPLVRRDRPLGARGRAMLDNAVQAILTLIEEHPGPDGRPRPIVWAGEETDRFRLAGQLTDLVEATGVPFCTTVGAKAVVDEDLPQFHGVYNGRASHPDVHWVFKDWATCRIGLGAWSTSKNLGGEQCVGTDWVMAANGGVSVGTSYFPDVQLGQLLPALQDALVKAYGTDGLTADYYAEAHAHHGAPENRPAALEHHRASLHISGAPSGSRIRHPQHLTYDGVFDRINHFLGHETRDNWTVVSDAAFSLIGSMNLSLPAGAFLSQVSWLSIGWSVGAATGAALAPERGGARPMVFVGDGAFQETCQELSTHTRHGLRSVVFVLDNGHFYGIEQMLVHPSYYAERDGHGDPDDPDDPDGRGGHNGHDQTGPDFYNVLHPWHYDRLAAVFAGKHTPASGLAVADTAELDALLARLADPADPVNAGPLLVRVRLRRRDYPRAMAYKVPNPATTT</sequence>
<evidence type="ECO:0000256" key="3">
    <source>
        <dbReference type="ARBA" id="ARBA00002938"/>
    </source>
</evidence>
<dbReference type="InterPro" id="IPR012110">
    <property type="entry name" value="PDC/IPDC-like"/>
</dbReference>
<dbReference type="Pfam" id="PF02776">
    <property type="entry name" value="TPP_enzyme_N"/>
    <property type="match status" value="1"/>
</dbReference>
<evidence type="ECO:0000256" key="1">
    <source>
        <dbReference type="ARBA" id="ARBA00001920"/>
    </source>
</evidence>
<dbReference type="InterPro" id="IPR012001">
    <property type="entry name" value="Thiamin_PyroP_enz_TPP-bd_dom"/>
</dbReference>
<evidence type="ECO:0000259" key="14">
    <source>
        <dbReference type="Pfam" id="PF02775"/>
    </source>
</evidence>
<dbReference type="InterPro" id="IPR029035">
    <property type="entry name" value="DHS-like_NAD/FAD-binding_dom"/>
</dbReference>
<dbReference type="PANTHER" id="PTHR43452:SF30">
    <property type="entry name" value="PYRUVATE DECARBOXYLASE ISOZYME 1-RELATED"/>
    <property type="match status" value="1"/>
</dbReference>
<keyword evidence="7" id="KW-0210">Decarboxylase</keyword>
<reference evidence="16 17" key="1">
    <citation type="submission" date="2015-10" db="EMBL/GenBank/DDBJ databases">
        <title>Draft genome sequence of Streptomyces caeruleatus NRRL B-24802, type strain for the species Streptomyces caeruleatus.</title>
        <authorList>
            <person name="Ruckert C."/>
            <person name="Winkler A."/>
            <person name="Kalinowski J."/>
            <person name="Kampfer P."/>
            <person name="Glaeser S."/>
        </authorList>
    </citation>
    <scope>NUCLEOTIDE SEQUENCE [LARGE SCALE GENOMIC DNA]</scope>
    <source>
        <strain evidence="16 17">NRRL B-24802</strain>
    </source>
</reference>
<dbReference type="Gene3D" id="3.40.50.970">
    <property type="match status" value="2"/>
</dbReference>
<dbReference type="InterPro" id="IPR029061">
    <property type="entry name" value="THDP-binding"/>
</dbReference>
<organism evidence="16 17">
    <name type="scientific">Streptomyces caeruleatus</name>
    <dbReference type="NCBI Taxonomy" id="661399"/>
    <lineage>
        <taxon>Bacteria</taxon>
        <taxon>Bacillati</taxon>
        <taxon>Actinomycetota</taxon>
        <taxon>Actinomycetes</taxon>
        <taxon>Kitasatosporales</taxon>
        <taxon>Streptomycetaceae</taxon>
        <taxon>Streptomyces</taxon>
    </lineage>
</organism>
<accession>A0A101TKI8</accession>
<dbReference type="PANTHER" id="PTHR43452">
    <property type="entry name" value="PYRUVATE DECARBOXYLASE"/>
    <property type="match status" value="1"/>
</dbReference>
<dbReference type="CDD" id="cd07038">
    <property type="entry name" value="TPP_PYR_PDC_IPDC_like"/>
    <property type="match status" value="1"/>
</dbReference>
<keyword evidence="10" id="KW-0456">Lyase</keyword>
<comment type="cofactor">
    <cofactor evidence="2">
        <name>thiamine diphosphate</name>
        <dbReference type="ChEBI" id="CHEBI:58937"/>
    </cofactor>
</comment>
<dbReference type="OrthoDB" id="4959782at2"/>
<dbReference type="Proteomes" id="UP000053429">
    <property type="component" value="Unassembled WGS sequence"/>
</dbReference>
<dbReference type="GO" id="GO:0030976">
    <property type="term" value="F:thiamine pyrophosphate binding"/>
    <property type="evidence" value="ECO:0007669"/>
    <property type="project" value="InterPro"/>
</dbReference>
<feature type="domain" description="Thiamine pyrophosphate enzyme TPP-binding" evidence="14">
    <location>
        <begin position="446"/>
        <end position="533"/>
    </location>
</feature>
<evidence type="ECO:0000256" key="9">
    <source>
        <dbReference type="ARBA" id="ARBA00023052"/>
    </source>
</evidence>
<gene>
    <name evidence="16" type="ORF">AQJ67_37195</name>
</gene>
<dbReference type="Pfam" id="PF02775">
    <property type="entry name" value="TPP_enzyme_C"/>
    <property type="match status" value="1"/>
</dbReference>
<dbReference type="Pfam" id="PF00205">
    <property type="entry name" value="TPP_enzyme_M"/>
    <property type="match status" value="1"/>
</dbReference>
<dbReference type="GO" id="GO:0004737">
    <property type="term" value="F:pyruvate decarboxylase activity"/>
    <property type="evidence" value="ECO:0007669"/>
    <property type="project" value="TreeGrafter"/>
</dbReference>
<keyword evidence="9 11" id="KW-0786">Thiamine pyrophosphate</keyword>
<keyword evidence="8" id="KW-0460">Magnesium</keyword>
<dbReference type="InterPro" id="IPR047213">
    <property type="entry name" value="TPP_PYR_PDC_IPDC-like"/>
</dbReference>
<comment type="similarity">
    <text evidence="4 11">Belongs to the TPP enzyme family.</text>
</comment>
<proteinExistence type="inferred from homology"/>
<dbReference type="AlphaFoldDB" id="A0A101TKI8"/>
<evidence type="ECO:0000259" key="15">
    <source>
        <dbReference type="Pfam" id="PF02776"/>
    </source>
</evidence>
<evidence type="ECO:0000256" key="6">
    <source>
        <dbReference type="ARBA" id="ARBA00022723"/>
    </source>
</evidence>
<dbReference type="Gene3D" id="3.40.50.1220">
    <property type="entry name" value="TPP-binding domain"/>
    <property type="match status" value="1"/>
</dbReference>
<keyword evidence="17" id="KW-1185">Reference proteome</keyword>
<dbReference type="InterPro" id="IPR012000">
    <property type="entry name" value="Thiamin_PyroP_enz_cen_dom"/>
</dbReference>
<dbReference type="GO" id="GO:0000949">
    <property type="term" value="P:aromatic amino acid family catabolic process to alcohol via Ehrlich pathway"/>
    <property type="evidence" value="ECO:0007669"/>
    <property type="project" value="TreeGrafter"/>
</dbReference>
<feature type="domain" description="Thiamine pyrophosphate enzyme N-terminal TPP-binding" evidence="15">
    <location>
        <begin position="9"/>
        <end position="112"/>
    </location>
</feature>
<dbReference type="EMBL" id="LMWY01000052">
    <property type="protein sequence ID" value="KUN94008.1"/>
    <property type="molecule type" value="Genomic_DNA"/>
</dbReference>
<protein>
    <recommendedName>
        <fullName evidence="5">Alpha-keto-acid decarboxylase</fullName>
    </recommendedName>
</protein>
<comment type="caution">
    <text evidence="16">The sequence shown here is derived from an EMBL/GenBank/DDBJ whole genome shotgun (WGS) entry which is preliminary data.</text>
</comment>